<keyword evidence="2" id="KW-1185">Reference proteome</keyword>
<evidence type="ECO:0000313" key="2">
    <source>
        <dbReference type="Proteomes" id="UP000186230"/>
    </source>
</evidence>
<dbReference type="OrthoDB" id="954262at2"/>
<accession>A0A1L7I6Z1</accession>
<dbReference type="STRING" id="1229726.GRFL_2632"/>
<protein>
    <submittedName>
        <fullName evidence="1">Uncharacterized protein</fullName>
    </submittedName>
</protein>
<dbReference type="KEGG" id="gfl:GRFL_2632"/>
<sequence length="265" mass="28245">MKKPLVKVDVVEASSKNSKSNSRRRFLKLGGLGLAGSSFLLYACSEDDMFNPGGDSGMTPTPDPDPDPDPEPTAFDLGSGDVGILNYAYALEQLEAAFYTQVRAGSYYAGASAEEQAIFDDLYNHEVIHRDFFKAAITGVAGEENTLPDLEFDVSAIDFSSRDSVLQYAMILEDTGVGAYNGAGDRIADATYLTLAGKIVSVEARHAAAIRSLIDPTGGYFAGDDVVDENGLDLAYDPSEVFDAAGDFIVTEFTANNLPEPMTGS</sequence>
<dbReference type="SUPFAM" id="SSF47240">
    <property type="entry name" value="Ferritin-like"/>
    <property type="match status" value="1"/>
</dbReference>
<dbReference type="InterPro" id="IPR009078">
    <property type="entry name" value="Ferritin-like_SF"/>
</dbReference>
<dbReference type="Proteomes" id="UP000186230">
    <property type="component" value="Chromosome"/>
</dbReference>
<dbReference type="EMBL" id="CP016359">
    <property type="protein sequence ID" value="APU69356.1"/>
    <property type="molecule type" value="Genomic_DNA"/>
</dbReference>
<dbReference type="AlphaFoldDB" id="A0A1L7I6Z1"/>
<name>A0A1L7I6Z1_9FLAO</name>
<organism evidence="1 2">
    <name type="scientific">Christiangramia flava JLT2011</name>
    <dbReference type="NCBI Taxonomy" id="1229726"/>
    <lineage>
        <taxon>Bacteria</taxon>
        <taxon>Pseudomonadati</taxon>
        <taxon>Bacteroidota</taxon>
        <taxon>Flavobacteriia</taxon>
        <taxon>Flavobacteriales</taxon>
        <taxon>Flavobacteriaceae</taxon>
        <taxon>Christiangramia</taxon>
    </lineage>
</organism>
<proteinExistence type="predicted"/>
<evidence type="ECO:0000313" key="1">
    <source>
        <dbReference type="EMBL" id="APU69356.1"/>
    </source>
</evidence>
<dbReference type="InterPro" id="IPR012347">
    <property type="entry name" value="Ferritin-like"/>
</dbReference>
<dbReference type="Pfam" id="PF13668">
    <property type="entry name" value="Ferritin_2"/>
    <property type="match status" value="1"/>
</dbReference>
<gene>
    <name evidence="1" type="ORF">GRFL_2632</name>
</gene>
<dbReference type="Gene3D" id="1.20.1260.10">
    <property type="match status" value="1"/>
</dbReference>
<dbReference type="RefSeq" id="WP_083645032.1">
    <property type="nucleotide sequence ID" value="NZ_AMRU01000023.1"/>
</dbReference>
<reference evidence="1 2" key="1">
    <citation type="submission" date="2016-07" db="EMBL/GenBank/DDBJ databases">
        <title>Multi-omics approach to identify versatile polysaccharide utilization systems of a marine flavobacterium Gramella flava.</title>
        <authorList>
            <person name="Tang K."/>
        </authorList>
    </citation>
    <scope>NUCLEOTIDE SEQUENCE [LARGE SCALE GENOMIC DNA]</scope>
    <source>
        <strain evidence="1 2">JLT2011</strain>
    </source>
</reference>